<feature type="domain" description="Erythromycin biosynthesis protein CIII-like C-terminal" evidence="1">
    <location>
        <begin position="254"/>
        <end position="359"/>
    </location>
</feature>
<organism evidence="2 3">
    <name type="scientific">Plantactinospora veratri</name>
    <dbReference type="NCBI Taxonomy" id="1436122"/>
    <lineage>
        <taxon>Bacteria</taxon>
        <taxon>Bacillati</taxon>
        <taxon>Actinomycetota</taxon>
        <taxon>Actinomycetes</taxon>
        <taxon>Micromonosporales</taxon>
        <taxon>Micromonosporaceae</taxon>
        <taxon>Plantactinospora</taxon>
    </lineage>
</organism>
<evidence type="ECO:0000259" key="1">
    <source>
        <dbReference type="Pfam" id="PF06722"/>
    </source>
</evidence>
<proteinExistence type="predicted"/>
<dbReference type="SUPFAM" id="SSF53756">
    <property type="entry name" value="UDP-Glycosyltransferase/glycogen phosphorylase"/>
    <property type="match status" value="1"/>
</dbReference>
<keyword evidence="3" id="KW-1185">Reference proteome</keyword>
<gene>
    <name evidence="2" type="ORF">V1634_34850</name>
</gene>
<dbReference type="InterPro" id="IPR010610">
    <property type="entry name" value="EryCIII-like_C"/>
</dbReference>
<name>A0ABU7SPV9_9ACTN</name>
<dbReference type="RefSeq" id="WP_331211882.1">
    <property type="nucleotide sequence ID" value="NZ_JAZGQL010000040.1"/>
</dbReference>
<dbReference type="Pfam" id="PF06722">
    <property type="entry name" value="EryCIII-like_C"/>
    <property type="match status" value="1"/>
</dbReference>
<dbReference type="InterPro" id="IPR050426">
    <property type="entry name" value="Glycosyltransferase_28"/>
</dbReference>
<dbReference type="Gene3D" id="3.40.50.2000">
    <property type="entry name" value="Glycogen Phosphorylase B"/>
    <property type="match status" value="2"/>
</dbReference>
<evidence type="ECO:0000313" key="2">
    <source>
        <dbReference type="EMBL" id="MEE6312001.1"/>
    </source>
</evidence>
<sequence length="389" mass="42031">MAGATVLFLPYPSTSGSWGSVMNLVALAQECRSRGDRAVFNACPPTAELLRRQGFEVLPVEGARPRETPRAVDTFYDVCTALGFDDRAFWERVLRSEEEAVNAVRPDALVSHMRLTAPISAARHGIPLASCGGWSTDPRVQASGTHPLDEMAGQFASAWSELTVRSISELVFWRADLRMVTSVPIFEPDFADLPNAVYTGYLRPMTDAEPPWSRPVPDRLVLAYASNAPWGVPRVVEALATAAERAGAVLWCVARAGGPTGRVSEHCEVFSYLPFEALMARAGAVVFHGGQATALASLCHGVPALAVPGRHYERRYNATRLAELGTSVTGDLAVLRPSRLAAILQRLLDDDDIRSAAASAHRSTYEHGGVVPTVDAIHRLIGSSSRGYR</sequence>
<comment type="caution">
    <text evidence="2">The sequence shown here is derived from an EMBL/GenBank/DDBJ whole genome shotgun (WGS) entry which is preliminary data.</text>
</comment>
<dbReference type="PANTHER" id="PTHR48050:SF13">
    <property type="entry name" value="STEROL 3-BETA-GLUCOSYLTRANSFERASE UGT80A2"/>
    <property type="match status" value="1"/>
</dbReference>
<dbReference type="EMBL" id="JAZGQL010000040">
    <property type="protein sequence ID" value="MEE6312001.1"/>
    <property type="molecule type" value="Genomic_DNA"/>
</dbReference>
<evidence type="ECO:0000313" key="3">
    <source>
        <dbReference type="Proteomes" id="UP001339911"/>
    </source>
</evidence>
<dbReference type="Proteomes" id="UP001339911">
    <property type="component" value="Unassembled WGS sequence"/>
</dbReference>
<accession>A0ABU7SPV9</accession>
<dbReference type="PANTHER" id="PTHR48050">
    <property type="entry name" value="STEROL 3-BETA-GLUCOSYLTRANSFERASE"/>
    <property type="match status" value="1"/>
</dbReference>
<protein>
    <submittedName>
        <fullName evidence="2">Nucleotide disphospho-sugar-binding domain-containing protein</fullName>
    </submittedName>
</protein>
<reference evidence="2 3" key="1">
    <citation type="submission" date="2024-01" db="EMBL/GenBank/DDBJ databases">
        <title>Genome insights into Plantactinospora veratri sp. nov.</title>
        <authorList>
            <person name="Wang L."/>
        </authorList>
    </citation>
    <scope>NUCLEOTIDE SEQUENCE [LARGE SCALE GENOMIC DNA]</scope>
    <source>
        <strain evidence="2 3">NEAU-FHS4</strain>
    </source>
</reference>